<keyword evidence="2" id="KW-1185">Reference proteome</keyword>
<organism evidence="1 2">
    <name type="scientific">Violaceomyces palustris</name>
    <dbReference type="NCBI Taxonomy" id="1673888"/>
    <lineage>
        <taxon>Eukaryota</taxon>
        <taxon>Fungi</taxon>
        <taxon>Dikarya</taxon>
        <taxon>Basidiomycota</taxon>
        <taxon>Ustilaginomycotina</taxon>
        <taxon>Ustilaginomycetes</taxon>
        <taxon>Violaceomycetales</taxon>
        <taxon>Violaceomycetaceae</taxon>
        <taxon>Violaceomyces</taxon>
    </lineage>
</organism>
<gene>
    <name evidence="1" type="ORF">IE53DRAFT_288111</name>
</gene>
<dbReference type="Proteomes" id="UP000245626">
    <property type="component" value="Unassembled WGS sequence"/>
</dbReference>
<dbReference type="EMBL" id="KZ819781">
    <property type="protein sequence ID" value="PWN52370.1"/>
    <property type="molecule type" value="Genomic_DNA"/>
</dbReference>
<evidence type="ECO:0000313" key="2">
    <source>
        <dbReference type="Proteomes" id="UP000245626"/>
    </source>
</evidence>
<name>A0ACD0P2N9_9BASI</name>
<protein>
    <submittedName>
        <fullName evidence="1">Uncharacterized protein</fullName>
    </submittedName>
</protein>
<accession>A0ACD0P2N9</accession>
<reference evidence="1 2" key="1">
    <citation type="journal article" date="2018" name="Mol. Biol. Evol.">
        <title>Broad Genomic Sampling Reveals a Smut Pathogenic Ancestry of the Fungal Clade Ustilaginomycotina.</title>
        <authorList>
            <person name="Kijpornyongpan T."/>
            <person name="Mondo S.J."/>
            <person name="Barry K."/>
            <person name="Sandor L."/>
            <person name="Lee J."/>
            <person name="Lipzen A."/>
            <person name="Pangilinan J."/>
            <person name="LaButti K."/>
            <person name="Hainaut M."/>
            <person name="Henrissat B."/>
            <person name="Grigoriev I.V."/>
            <person name="Spatafora J.W."/>
            <person name="Aime M.C."/>
        </authorList>
    </citation>
    <scope>NUCLEOTIDE SEQUENCE [LARGE SCALE GENOMIC DNA]</scope>
    <source>
        <strain evidence="1 2">SA 807</strain>
    </source>
</reference>
<evidence type="ECO:0000313" key="1">
    <source>
        <dbReference type="EMBL" id="PWN52370.1"/>
    </source>
</evidence>
<proteinExistence type="predicted"/>
<sequence length="446" mass="47854">MFDFNLSRILLLALFIIPDESHNVNANPLHSSSRSSPSFDILDAKRDDGYWFAKVHVGEGNGKGLKLLIDTGSPFVILKPQALPELSIGSGGSGSADLDFLTKAGPDGQQKSSMNVEFHKVDLKLGSLSVAGQKIGLVHGQTPIPGDGILGLSLSVPPGASQIMQGPTVLQGLCASDQLSSCYFGTGFCADGSGKLLLGTNRTSPGKPAYVESEAAKFSSKEGVGIDRPWYIHSTGDKIMPRVGSQTLPASDSFYVFDSGSEVTIGPIEQVKKIFLLAGIEYHEKQTDLGKWVYGLYDCNIALPSIGFELWKKFFPFSPSAIKYSSTDDGSQHTDGAPATDFTTSASGFFRKRGFAERDAKMIVKRLRKAHGAMEKRTTATTQEFKPYHSNGGGGKCLTSIFGSDTLVSKPNFWILGQNFYVDKLVFHGADATITVAPILEDSGIC</sequence>